<evidence type="ECO:0000256" key="2">
    <source>
        <dbReference type="ARBA" id="ARBA00023125"/>
    </source>
</evidence>
<dbReference type="InterPro" id="IPR018062">
    <property type="entry name" value="HTH_AraC-typ_CS"/>
</dbReference>
<feature type="domain" description="HTH araC/xylS-type" evidence="4">
    <location>
        <begin position="161"/>
        <end position="259"/>
    </location>
</feature>
<dbReference type="InterPro" id="IPR009057">
    <property type="entry name" value="Homeodomain-like_sf"/>
</dbReference>
<evidence type="ECO:0000313" key="6">
    <source>
        <dbReference type="EMBL" id="ODV53976.1"/>
    </source>
</evidence>
<sequence>MGNLTQIYHLQSISYTILSVNMQPYSHTYYSLFILISGNGTLKTNHETIHLMKEKCVVIPPNSHVEIHTADEPLCLYQLTFNTIYLSESHAPHSLFTSVRELQLLPFSQCNRLLEAIYQCRQAKDEHTIFEQYVRFQELMLFIFEQNQSKPILQNDRQSVEQSIQYLHKHFGRDWTVEQLSELADVPRWSYSRIFKDITGQIPLHYLNSIRIEKAKQLLMTTNDRVFEISQSIGFNNEYYFNRRFKEHVGISPGQYRRSKSNNVRVFAPFLEDFFVALGITPIAQFSHSKWGKQDYLGLQDVPDIDVQYGEVDRLFHYKPTLIMLDAGIERWETCLHLNKLAPICHLNHPGEDWQSTLFKIADLTGKTAMMQDIITEYEDKVQKARRILGKSVYGQSVAFLRISAIGITLYAGPECGYTGPILYRDLGLTPHPLVWKIPLNQRKAHLTLDQLLQLDADHLFITFDKQHSFYEHEERTILKSSVWKNLSAVKTSCVYEVDFLTWMNYGILSHSKKIDDVLNVLG</sequence>
<proteinExistence type="predicted"/>
<dbReference type="InterPro" id="IPR002491">
    <property type="entry name" value="ABC_transptr_periplasmic_BD"/>
</dbReference>
<dbReference type="InterPro" id="IPR018060">
    <property type="entry name" value="HTH_AraC"/>
</dbReference>
<accession>A0A1E4R0J0</accession>
<evidence type="ECO:0000256" key="1">
    <source>
        <dbReference type="ARBA" id="ARBA00023015"/>
    </source>
</evidence>
<comment type="caution">
    <text evidence="6">The sequence shown here is derived from an EMBL/GenBank/DDBJ whole genome shotgun (WGS) entry which is preliminary data.</text>
</comment>
<dbReference type="Gene3D" id="2.60.120.10">
    <property type="entry name" value="Jelly Rolls"/>
    <property type="match status" value="1"/>
</dbReference>
<dbReference type="EMBL" id="MECQ01000002">
    <property type="protein sequence ID" value="ODV53976.1"/>
    <property type="molecule type" value="Genomic_DNA"/>
</dbReference>
<dbReference type="PRINTS" id="PR00032">
    <property type="entry name" value="HTHARAC"/>
</dbReference>
<dbReference type="Proteomes" id="UP000094784">
    <property type="component" value="Unassembled WGS sequence"/>
</dbReference>
<dbReference type="SMART" id="SM00342">
    <property type="entry name" value="HTH_ARAC"/>
    <property type="match status" value="1"/>
</dbReference>
<keyword evidence="1" id="KW-0805">Transcription regulation</keyword>
<keyword evidence="3" id="KW-0804">Transcription</keyword>
<dbReference type="Pfam" id="PF01497">
    <property type="entry name" value="Peripla_BP_2"/>
    <property type="match status" value="1"/>
</dbReference>
<dbReference type="InterPro" id="IPR003313">
    <property type="entry name" value="AraC-bd"/>
</dbReference>
<dbReference type="RefSeq" id="WP_069482968.1">
    <property type="nucleotide sequence ID" value="NZ_KV766182.1"/>
</dbReference>
<dbReference type="Gene3D" id="1.10.10.60">
    <property type="entry name" value="Homeodomain-like"/>
    <property type="match status" value="2"/>
</dbReference>
<dbReference type="PANTHER" id="PTHR43280">
    <property type="entry name" value="ARAC-FAMILY TRANSCRIPTIONAL REGULATOR"/>
    <property type="match status" value="1"/>
</dbReference>
<dbReference type="InterPro" id="IPR037923">
    <property type="entry name" value="HTH-like"/>
</dbReference>
<dbReference type="GO" id="GO:0003700">
    <property type="term" value="F:DNA-binding transcription factor activity"/>
    <property type="evidence" value="ECO:0007669"/>
    <property type="project" value="InterPro"/>
</dbReference>
<organism evidence="6 7">
    <name type="scientific">Lysinibacillus fusiformis</name>
    <dbReference type="NCBI Taxonomy" id="28031"/>
    <lineage>
        <taxon>Bacteria</taxon>
        <taxon>Bacillati</taxon>
        <taxon>Bacillota</taxon>
        <taxon>Bacilli</taxon>
        <taxon>Bacillales</taxon>
        <taxon>Bacillaceae</taxon>
        <taxon>Lysinibacillus</taxon>
    </lineage>
</organism>
<dbReference type="PROSITE" id="PS00041">
    <property type="entry name" value="HTH_ARAC_FAMILY_1"/>
    <property type="match status" value="1"/>
</dbReference>
<dbReference type="PROSITE" id="PS50983">
    <property type="entry name" value="FE_B12_PBP"/>
    <property type="match status" value="1"/>
</dbReference>
<keyword evidence="2" id="KW-0238">DNA-binding</keyword>
<reference evidence="6 7" key="1">
    <citation type="submission" date="2016-09" db="EMBL/GenBank/DDBJ databases">
        <title>Draft genome sequence of the soil isolate, Lysinibacillus fusiformis M5, a potential hypoxanthine producer.</title>
        <authorList>
            <person name="Gallegos-Monterrosa R."/>
            <person name="Maroti G."/>
            <person name="Balint B."/>
            <person name="Kovacs A.T."/>
        </authorList>
    </citation>
    <scope>NUCLEOTIDE SEQUENCE [LARGE SCALE GENOMIC DNA]</scope>
    <source>
        <strain evidence="6 7">M5</strain>
    </source>
</reference>
<dbReference type="InterPro" id="IPR014710">
    <property type="entry name" value="RmlC-like_jellyroll"/>
</dbReference>
<evidence type="ECO:0000259" key="5">
    <source>
        <dbReference type="PROSITE" id="PS50983"/>
    </source>
</evidence>
<dbReference type="PROSITE" id="PS01124">
    <property type="entry name" value="HTH_ARAC_FAMILY_2"/>
    <property type="match status" value="1"/>
</dbReference>
<dbReference type="AlphaFoldDB" id="A0A1E4R0J0"/>
<gene>
    <name evidence="6" type="ORF">BG258_18030</name>
</gene>
<evidence type="ECO:0000313" key="7">
    <source>
        <dbReference type="Proteomes" id="UP000094784"/>
    </source>
</evidence>
<dbReference type="GO" id="GO:0043565">
    <property type="term" value="F:sequence-specific DNA binding"/>
    <property type="evidence" value="ECO:0007669"/>
    <property type="project" value="InterPro"/>
</dbReference>
<dbReference type="SUPFAM" id="SSF46689">
    <property type="entry name" value="Homeodomain-like"/>
    <property type="match status" value="2"/>
</dbReference>
<dbReference type="Pfam" id="PF02311">
    <property type="entry name" value="AraC_binding"/>
    <property type="match status" value="1"/>
</dbReference>
<evidence type="ECO:0000259" key="4">
    <source>
        <dbReference type="PROSITE" id="PS01124"/>
    </source>
</evidence>
<dbReference type="Gene3D" id="3.40.50.1980">
    <property type="entry name" value="Nitrogenase molybdenum iron protein domain"/>
    <property type="match status" value="2"/>
</dbReference>
<dbReference type="SUPFAM" id="SSF51215">
    <property type="entry name" value="Regulatory protein AraC"/>
    <property type="match status" value="1"/>
</dbReference>
<name>A0A1E4R0J0_9BACI</name>
<dbReference type="SUPFAM" id="SSF53807">
    <property type="entry name" value="Helical backbone' metal receptor"/>
    <property type="match status" value="1"/>
</dbReference>
<evidence type="ECO:0000256" key="3">
    <source>
        <dbReference type="ARBA" id="ARBA00023163"/>
    </source>
</evidence>
<feature type="domain" description="Fe/B12 periplasmic-binding" evidence="5">
    <location>
        <begin position="263"/>
        <end position="523"/>
    </location>
</feature>
<dbReference type="OrthoDB" id="2532115at2"/>
<dbReference type="Pfam" id="PF12833">
    <property type="entry name" value="HTH_18"/>
    <property type="match status" value="1"/>
</dbReference>
<dbReference type="InterPro" id="IPR020449">
    <property type="entry name" value="Tscrpt_reg_AraC-type_HTH"/>
</dbReference>
<dbReference type="PANTHER" id="PTHR43280:SF28">
    <property type="entry name" value="HTH-TYPE TRANSCRIPTIONAL ACTIVATOR RHAS"/>
    <property type="match status" value="1"/>
</dbReference>
<protein>
    <submittedName>
        <fullName evidence="6">AraC family transcriptional regulator</fullName>
    </submittedName>
</protein>